<dbReference type="EMBL" id="JAAAIP010002244">
    <property type="protein sequence ID" value="KAG0301040.1"/>
    <property type="molecule type" value="Genomic_DNA"/>
</dbReference>
<feature type="region of interest" description="Disordered" evidence="1">
    <location>
        <begin position="106"/>
        <end position="125"/>
    </location>
</feature>
<sequence length="179" mass="19884">MYTLLILNLLCAIVIANLHVMTVYRSVFVQTHMTKFIIVSFILPFALVIPVLVLKQIEYPGFGSICLVSASGSQNFIGYPISAIVLVDMALHVTTLGFMIRNNRKANSSPSVSDDSQNDDKPMSAKQRRLQAARDISLLLKQQWRPALFSTWLLISTLTYGLFSFIEGAKLVSITPTTT</sequence>
<evidence type="ECO:0000256" key="2">
    <source>
        <dbReference type="SAM" id="Phobius"/>
    </source>
</evidence>
<keyword evidence="2" id="KW-0812">Transmembrane</keyword>
<dbReference type="Proteomes" id="UP000738325">
    <property type="component" value="Unassembled WGS sequence"/>
</dbReference>
<feature type="compositionally biased region" description="Polar residues" evidence="1">
    <location>
        <begin position="106"/>
        <end position="115"/>
    </location>
</feature>
<keyword evidence="2" id="KW-1133">Transmembrane helix</keyword>
<feature type="transmembrane region" description="Helical" evidence="2">
    <location>
        <begin position="147"/>
        <end position="166"/>
    </location>
</feature>
<keyword evidence="2" id="KW-0472">Membrane</keyword>
<proteinExistence type="predicted"/>
<feature type="transmembrane region" description="Helical" evidence="2">
    <location>
        <begin position="6"/>
        <end position="24"/>
    </location>
</feature>
<evidence type="ECO:0000313" key="3">
    <source>
        <dbReference type="EMBL" id="KAG0301040.1"/>
    </source>
</evidence>
<feature type="non-terminal residue" evidence="3">
    <location>
        <position position="1"/>
    </location>
</feature>
<organism evidence="3 4">
    <name type="scientific">Dissophora globulifera</name>
    <dbReference type="NCBI Taxonomy" id="979702"/>
    <lineage>
        <taxon>Eukaryota</taxon>
        <taxon>Fungi</taxon>
        <taxon>Fungi incertae sedis</taxon>
        <taxon>Mucoromycota</taxon>
        <taxon>Mortierellomycotina</taxon>
        <taxon>Mortierellomycetes</taxon>
        <taxon>Mortierellales</taxon>
        <taxon>Mortierellaceae</taxon>
        <taxon>Dissophora</taxon>
    </lineage>
</organism>
<comment type="caution">
    <text evidence="3">The sequence shown here is derived from an EMBL/GenBank/DDBJ whole genome shotgun (WGS) entry which is preliminary data.</text>
</comment>
<feature type="transmembrane region" description="Helical" evidence="2">
    <location>
        <begin position="77"/>
        <end position="100"/>
    </location>
</feature>
<accession>A0A9P6UHZ5</accession>
<reference evidence="3" key="1">
    <citation type="journal article" date="2020" name="Fungal Divers.">
        <title>Resolving the Mortierellaceae phylogeny through synthesis of multi-gene phylogenetics and phylogenomics.</title>
        <authorList>
            <person name="Vandepol N."/>
            <person name="Liber J."/>
            <person name="Desiro A."/>
            <person name="Na H."/>
            <person name="Kennedy M."/>
            <person name="Barry K."/>
            <person name="Grigoriev I.V."/>
            <person name="Miller A.N."/>
            <person name="O'Donnell K."/>
            <person name="Stajich J.E."/>
            <person name="Bonito G."/>
        </authorList>
    </citation>
    <scope>NUCLEOTIDE SEQUENCE</scope>
    <source>
        <strain evidence="3">REB-010B</strain>
    </source>
</reference>
<name>A0A9P6UHZ5_9FUNG</name>
<feature type="transmembrane region" description="Helical" evidence="2">
    <location>
        <begin position="36"/>
        <end position="57"/>
    </location>
</feature>
<evidence type="ECO:0000313" key="4">
    <source>
        <dbReference type="Proteomes" id="UP000738325"/>
    </source>
</evidence>
<gene>
    <name evidence="3" type="ORF">BGZ99_003578</name>
</gene>
<dbReference type="AlphaFoldDB" id="A0A9P6UHZ5"/>
<keyword evidence="4" id="KW-1185">Reference proteome</keyword>
<protein>
    <submittedName>
        <fullName evidence="3">Uncharacterized protein</fullName>
    </submittedName>
</protein>
<dbReference type="Gene3D" id="1.20.1070.10">
    <property type="entry name" value="Rhodopsin 7-helix transmembrane proteins"/>
    <property type="match status" value="1"/>
</dbReference>
<dbReference type="OrthoDB" id="26203at2759"/>
<evidence type="ECO:0000256" key="1">
    <source>
        <dbReference type="SAM" id="MobiDB-lite"/>
    </source>
</evidence>